<sequence>MELATLSLNLMLGEQGRSISSLAEELNKEEDKFHSAIIELRKQLLDFICHALHGSVFSGFINNAVDLFMQRLKECGNSGEVTVFEQELNCIYDSENIEICDLNSIVPFDRTILRKLVHSSSQ</sequence>
<comment type="caution">
    <text evidence="1">The sequence shown here is derived from an EMBL/GenBank/DDBJ whole genome shotgun (WGS) entry which is preliminary data.</text>
</comment>
<dbReference type="Proteomes" id="UP000296159">
    <property type="component" value="Unassembled WGS sequence"/>
</dbReference>
<proteinExistence type="predicted"/>
<reference evidence="1 2" key="1">
    <citation type="submission" date="2018-04" db="EMBL/GenBank/DDBJ databases">
        <title>Brenneria corticis sp.nov.</title>
        <authorList>
            <person name="Li Y."/>
        </authorList>
    </citation>
    <scope>NUCLEOTIDE SEQUENCE [LARGE SCALE GENOMIC DNA]</scope>
    <source>
        <strain evidence="1 2">CFCC 11842</strain>
    </source>
</reference>
<name>A0A2U1TU71_9GAMM</name>
<accession>A0A2U1TU71</accession>
<dbReference type="EMBL" id="QDKH01000020">
    <property type="protein sequence ID" value="PWC12955.1"/>
    <property type="molecule type" value="Genomic_DNA"/>
</dbReference>
<keyword evidence="2" id="KW-1185">Reference proteome</keyword>
<organism evidence="1 2">
    <name type="scientific">Brenneria corticis</name>
    <dbReference type="NCBI Taxonomy" id="2173106"/>
    <lineage>
        <taxon>Bacteria</taxon>
        <taxon>Pseudomonadati</taxon>
        <taxon>Pseudomonadota</taxon>
        <taxon>Gammaproteobacteria</taxon>
        <taxon>Enterobacterales</taxon>
        <taxon>Pectobacteriaceae</taxon>
        <taxon>Brenneria</taxon>
    </lineage>
</organism>
<protein>
    <submittedName>
        <fullName evidence="1">Uncharacterized protein</fullName>
    </submittedName>
</protein>
<evidence type="ECO:0000313" key="2">
    <source>
        <dbReference type="Proteomes" id="UP000296159"/>
    </source>
</evidence>
<evidence type="ECO:0000313" key="1">
    <source>
        <dbReference type="EMBL" id="PWC12955.1"/>
    </source>
</evidence>
<gene>
    <name evidence="1" type="ORF">DDT56_16110</name>
</gene>
<dbReference type="AlphaFoldDB" id="A0A2U1TU71"/>